<evidence type="ECO:0000256" key="1">
    <source>
        <dbReference type="ARBA" id="ARBA00004651"/>
    </source>
</evidence>
<evidence type="ECO:0000256" key="5">
    <source>
        <dbReference type="ARBA" id="ARBA00022692"/>
    </source>
</evidence>
<proteinExistence type="inferred from homology"/>
<dbReference type="InterPro" id="IPR000522">
    <property type="entry name" value="ABC_transptr_permease_BtuC"/>
</dbReference>
<evidence type="ECO:0000313" key="10">
    <source>
        <dbReference type="EMBL" id="WZJ22031.1"/>
    </source>
</evidence>
<dbReference type="SUPFAM" id="SSF81345">
    <property type="entry name" value="ABC transporter involved in vitamin B12 uptake, BtuC"/>
    <property type="match status" value="1"/>
</dbReference>
<feature type="transmembrane region" description="Helical" evidence="8">
    <location>
        <begin position="114"/>
        <end position="133"/>
    </location>
</feature>
<name>A0ABZ2XHD2_9RHOO</name>
<keyword evidence="11" id="KW-1185">Reference proteome</keyword>
<accession>A0ABZ2XHD2</accession>
<comment type="subcellular location">
    <subcellularLocation>
        <location evidence="1">Cell membrane</location>
        <topology evidence="1">Multi-pass membrane protein</topology>
    </subcellularLocation>
</comment>
<feature type="transmembrane region" description="Helical" evidence="8">
    <location>
        <begin position="273"/>
        <end position="293"/>
    </location>
</feature>
<organism evidence="10 11">
    <name type="scientific">Azonexus hydrophilus</name>
    <dbReference type="NCBI Taxonomy" id="418702"/>
    <lineage>
        <taxon>Bacteria</taxon>
        <taxon>Pseudomonadati</taxon>
        <taxon>Pseudomonadota</taxon>
        <taxon>Betaproteobacteria</taxon>
        <taxon>Rhodocyclales</taxon>
        <taxon>Azonexaceae</taxon>
        <taxon>Azonexus</taxon>
    </lineage>
</organism>
<feature type="transmembrane region" description="Helical" evidence="8">
    <location>
        <begin position="61"/>
        <end position="82"/>
    </location>
</feature>
<feature type="transmembrane region" description="Helical" evidence="8">
    <location>
        <begin position="145"/>
        <end position="167"/>
    </location>
</feature>
<dbReference type="EMBL" id="CP151406">
    <property type="protein sequence ID" value="WZJ22031.1"/>
    <property type="molecule type" value="Genomic_DNA"/>
</dbReference>
<evidence type="ECO:0000313" key="11">
    <source>
        <dbReference type="Proteomes" id="UP001479520"/>
    </source>
</evidence>
<protein>
    <submittedName>
        <fullName evidence="10">Iron ABC transporter permease</fullName>
    </submittedName>
</protein>
<dbReference type="Gene3D" id="1.10.3470.10">
    <property type="entry name" value="ABC transporter involved in vitamin B12 uptake, BtuC"/>
    <property type="match status" value="1"/>
</dbReference>
<dbReference type="PANTHER" id="PTHR30472:SF25">
    <property type="entry name" value="ABC TRANSPORTER PERMEASE PROTEIN MJ0876-RELATED"/>
    <property type="match status" value="1"/>
</dbReference>
<keyword evidence="9" id="KW-0732">Signal</keyword>
<evidence type="ECO:0000256" key="3">
    <source>
        <dbReference type="ARBA" id="ARBA00022448"/>
    </source>
</evidence>
<evidence type="ECO:0000256" key="9">
    <source>
        <dbReference type="SAM" id="SignalP"/>
    </source>
</evidence>
<evidence type="ECO:0000256" key="8">
    <source>
        <dbReference type="SAM" id="Phobius"/>
    </source>
</evidence>
<keyword evidence="4" id="KW-1003">Cell membrane</keyword>
<reference evidence="10 11" key="1">
    <citation type="submission" date="2024-04" db="EMBL/GenBank/DDBJ databases">
        <title>Dissimilatory iodate-reducing microorganisms contribute to the enrichment of iodine in groundwater.</title>
        <authorList>
            <person name="Jiang Z."/>
        </authorList>
    </citation>
    <scope>NUCLEOTIDE SEQUENCE [LARGE SCALE GENOMIC DNA]</scope>
    <source>
        <strain evidence="10 11">NCP973</strain>
    </source>
</reference>
<keyword evidence="6 8" id="KW-1133">Transmembrane helix</keyword>
<dbReference type="CDD" id="cd06550">
    <property type="entry name" value="TM_ABC_iron-siderophores_like"/>
    <property type="match status" value="1"/>
</dbReference>
<feature type="signal peptide" evidence="9">
    <location>
        <begin position="1"/>
        <end position="25"/>
    </location>
</feature>
<dbReference type="InterPro" id="IPR037294">
    <property type="entry name" value="ABC_BtuC-like"/>
</dbReference>
<evidence type="ECO:0000256" key="7">
    <source>
        <dbReference type="ARBA" id="ARBA00023136"/>
    </source>
</evidence>
<dbReference type="PANTHER" id="PTHR30472">
    <property type="entry name" value="FERRIC ENTEROBACTIN TRANSPORT SYSTEM PERMEASE PROTEIN"/>
    <property type="match status" value="1"/>
</dbReference>
<feature type="transmembrane region" description="Helical" evidence="8">
    <location>
        <begin position="234"/>
        <end position="261"/>
    </location>
</feature>
<gene>
    <name evidence="10" type="ORF">AADV58_02450</name>
</gene>
<evidence type="ECO:0000256" key="2">
    <source>
        <dbReference type="ARBA" id="ARBA00007935"/>
    </source>
</evidence>
<keyword evidence="3" id="KW-0813">Transport</keyword>
<dbReference type="RefSeq" id="WP_341743991.1">
    <property type="nucleotide sequence ID" value="NZ_CP151406.1"/>
</dbReference>
<dbReference type="Pfam" id="PF01032">
    <property type="entry name" value="FecCD"/>
    <property type="match status" value="1"/>
</dbReference>
<dbReference type="Proteomes" id="UP001479520">
    <property type="component" value="Chromosome"/>
</dbReference>
<feature type="transmembrane region" description="Helical" evidence="8">
    <location>
        <begin position="300"/>
        <end position="320"/>
    </location>
</feature>
<evidence type="ECO:0000256" key="4">
    <source>
        <dbReference type="ARBA" id="ARBA00022475"/>
    </source>
</evidence>
<sequence length="325" mass="33185">MPTRRRAFLILSALSLLALASFALALSAGSLKVPLPDIVAALFGHGDGAADMVVQLRLPRALAGFACGGLLALAGALMQVLLRNPLADPYVLGISGGAGVGAMFGILIGLPLLAVDGLAFAGALGAMFLVFGLAHGDGSWTQTRLLLTGVIVAAGCGALIALMLSIADEGKLHGMLFWLMGDLGQTFTWWPAALALVVALACAMPFARELNLLSRGLMQAQALGVAVGRLRYTVYLLASVATAASVTTAGSIGFVGLVVPHLVRLATGNDQRLLLPATVLAGGSLLVLADTAARTVIAPLQLPVGVLTALIGVPVFLFLLSRQPK</sequence>
<feature type="transmembrane region" description="Helical" evidence="8">
    <location>
        <begin position="187"/>
        <end position="207"/>
    </location>
</feature>
<keyword evidence="7 8" id="KW-0472">Membrane</keyword>
<keyword evidence="5 8" id="KW-0812">Transmembrane</keyword>
<feature type="transmembrane region" description="Helical" evidence="8">
    <location>
        <begin position="89"/>
        <end position="108"/>
    </location>
</feature>
<evidence type="ECO:0000256" key="6">
    <source>
        <dbReference type="ARBA" id="ARBA00022989"/>
    </source>
</evidence>
<comment type="similarity">
    <text evidence="2">Belongs to the binding-protein-dependent transport system permease family. FecCD subfamily.</text>
</comment>
<feature type="chain" id="PRO_5046096096" evidence="9">
    <location>
        <begin position="26"/>
        <end position="325"/>
    </location>
</feature>